<keyword evidence="1" id="KW-0175">Coiled coil</keyword>
<accession>A0A182EWV9</accession>
<evidence type="ECO:0000313" key="3">
    <source>
        <dbReference type="Proteomes" id="UP000271087"/>
    </source>
</evidence>
<dbReference type="WBParaSite" id="nOo.2.0.1.t12657-RA">
    <property type="protein sequence ID" value="nOo.2.0.1.t12657-RA"/>
    <property type="gene ID" value="nOo.2.0.1.g12657"/>
</dbReference>
<name>A0A182EWV9_ONCOC</name>
<evidence type="ECO:0000313" key="4">
    <source>
        <dbReference type="WBParaSite" id="nOo.2.0.1.t12657-RA"/>
    </source>
</evidence>
<keyword evidence="3" id="KW-1185">Reference proteome</keyword>
<dbReference type="OrthoDB" id="5868967at2759"/>
<dbReference type="AlphaFoldDB" id="A0A182EWV9"/>
<protein>
    <submittedName>
        <fullName evidence="2 4">Uncharacterized protein</fullName>
    </submittedName>
</protein>
<evidence type="ECO:0000256" key="1">
    <source>
        <dbReference type="SAM" id="Coils"/>
    </source>
</evidence>
<organism evidence="4">
    <name type="scientific">Onchocerca ochengi</name>
    <name type="common">Filarial nematode worm</name>
    <dbReference type="NCBI Taxonomy" id="42157"/>
    <lineage>
        <taxon>Eukaryota</taxon>
        <taxon>Metazoa</taxon>
        <taxon>Ecdysozoa</taxon>
        <taxon>Nematoda</taxon>
        <taxon>Chromadorea</taxon>
        <taxon>Rhabditida</taxon>
        <taxon>Spirurina</taxon>
        <taxon>Spiruromorpha</taxon>
        <taxon>Filarioidea</taxon>
        <taxon>Onchocercidae</taxon>
        <taxon>Onchocerca</taxon>
    </lineage>
</organism>
<feature type="coiled-coil region" evidence="1">
    <location>
        <begin position="39"/>
        <end position="128"/>
    </location>
</feature>
<dbReference type="EMBL" id="UYRW01011443">
    <property type="protein sequence ID" value="VDM99643.1"/>
    <property type="molecule type" value="Genomic_DNA"/>
</dbReference>
<dbReference type="Proteomes" id="UP000271087">
    <property type="component" value="Unassembled WGS sequence"/>
</dbReference>
<sequence length="140" mass="16201">MKLDSQKTLENGEIISGRAKQFEVPLEVQRDIGQLMTTISELERKNLDLSLQLKQQSELNSSVTSEKSQTELRIEKEHKRIVENELMELKRMMLQSDNQKLISMATKVELLNNQLQLVNDRCSNLHRRIVKEGGSETAYM</sequence>
<reference evidence="2 3" key="2">
    <citation type="submission" date="2018-08" db="EMBL/GenBank/DDBJ databases">
        <authorList>
            <person name="Laetsch R D."/>
            <person name="Stevens L."/>
            <person name="Kumar S."/>
            <person name="Blaxter L. M."/>
        </authorList>
    </citation>
    <scope>NUCLEOTIDE SEQUENCE [LARGE SCALE GENOMIC DNA]</scope>
</reference>
<reference evidence="4" key="1">
    <citation type="submission" date="2016-06" db="UniProtKB">
        <authorList>
            <consortium name="WormBaseParasite"/>
        </authorList>
    </citation>
    <scope>IDENTIFICATION</scope>
</reference>
<proteinExistence type="predicted"/>
<gene>
    <name evidence="2" type="ORF">NOO_LOCUS12657</name>
</gene>
<evidence type="ECO:0000313" key="2">
    <source>
        <dbReference type="EMBL" id="VDM99643.1"/>
    </source>
</evidence>